<dbReference type="EMBL" id="PESE01000012">
    <property type="protein sequence ID" value="PYD36431.1"/>
    <property type="molecule type" value="Genomic_DNA"/>
</dbReference>
<comment type="caution">
    <text evidence="1">The sequence shown here is derived from an EMBL/GenBank/DDBJ whole genome shotgun (WGS) entry which is preliminary data.</text>
</comment>
<gene>
    <name evidence="1" type="ORF">CT690_24145</name>
</gene>
<organism evidence="1 2">
    <name type="scientific">Serratia plymuthica</name>
    <dbReference type="NCBI Taxonomy" id="82996"/>
    <lineage>
        <taxon>Bacteria</taxon>
        <taxon>Pseudomonadati</taxon>
        <taxon>Pseudomonadota</taxon>
        <taxon>Gammaproteobacteria</taxon>
        <taxon>Enterobacterales</taxon>
        <taxon>Yersiniaceae</taxon>
        <taxon>Serratia</taxon>
    </lineage>
</organism>
<protein>
    <submittedName>
        <fullName evidence="1">Uncharacterized protein</fullName>
    </submittedName>
</protein>
<sequence length="223" mass="25366">MMTPQQKRTLTHDSWTTVSRVTRKQYLGKFKRLTRLQTLWITSLLNAWGDMYGGNTDGKLKCSGGGGVWGQIMPEQWDDESAARIVKVMADLRALGYRGEEQLKKATTILWPQRSLESMLVAADAGEECDFMEKAVLASMKHDNPVYVIGKLFYSGRNNTVSVLGRYMQNHYAPWLTRDQVDDRVRWCIEIFNSSVFFAVRAAICIENAEDSKNNLKIAKETA</sequence>
<name>A0A318NRI6_SERPL</name>
<dbReference type="OrthoDB" id="6475516at2"/>
<proteinExistence type="predicted"/>
<evidence type="ECO:0000313" key="1">
    <source>
        <dbReference type="EMBL" id="PYD36431.1"/>
    </source>
</evidence>
<accession>A0A318NRI6</accession>
<dbReference type="Proteomes" id="UP000248196">
    <property type="component" value="Unassembled WGS sequence"/>
</dbReference>
<reference evidence="1 2" key="1">
    <citation type="submission" date="2017-11" db="EMBL/GenBank/DDBJ databases">
        <title>Genome sequence of the oocydin A producing rhizobacterium Serratia plymuthica 4Rx5.</title>
        <authorList>
            <person name="Matilla M.A."/>
            <person name="Udaondo Z."/>
            <person name="Salmond G.P.C."/>
        </authorList>
    </citation>
    <scope>NUCLEOTIDE SEQUENCE [LARGE SCALE GENOMIC DNA]</scope>
    <source>
        <strain evidence="1 2">4Rx5</strain>
    </source>
</reference>
<dbReference type="AlphaFoldDB" id="A0A318NRI6"/>
<dbReference type="RefSeq" id="WP_004953527.1">
    <property type="nucleotide sequence ID" value="NZ_PESE01000012.1"/>
</dbReference>
<evidence type="ECO:0000313" key="2">
    <source>
        <dbReference type="Proteomes" id="UP000248196"/>
    </source>
</evidence>